<reference evidence="2 3" key="1">
    <citation type="journal article" date="2016" name="Sci. Rep.">
        <title>Complete genome sequence and transcriptomic analysis of a novel marine strain Bacillus weihaiensis reveals the mechanism of brown algae degradation.</title>
        <authorList>
            <person name="Zhu Y."/>
            <person name="Chen P."/>
            <person name="Bao Y."/>
            <person name="Men Y."/>
            <person name="Zeng Y."/>
            <person name="Yang J."/>
            <person name="Sun J."/>
            <person name="Sun Y."/>
        </authorList>
    </citation>
    <scope>NUCLEOTIDE SEQUENCE [LARGE SCALE GENOMIC DNA]</scope>
    <source>
        <strain evidence="2 3">Alg07</strain>
    </source>
</reference>
<feature type="transmembrane region" description="Helical" evidence="1">
    <location>
        <begin position="20"/>
        <end position="43"/>
    </location>
</feature>
<keyword evidence="1" id="KW-1133">Transmembrane helix</keyword>
<dbReference type="STRING" id="1547283.A9C19_17430"/>
<dbReference type="PANTHER" id="PTHR39177:SF1">
    <property type="entry name" value="ABC TRANSPORTER PERMEASE YTRC-RELATED"/>
    <property type="match status" value="1"/>
</dbReference>
<feature type="transmembrane region" description="Helical" evidence="1">
    <location>
        <begin position="334"/>
        <end position="351"/>
    </location>
</feature>
<protein>
    <recommendedName>
        <fullName evidence="4">Multidrug ABC transporter permease</fullName>
    </recommendedName>
</protein>
<keyword evidence="1" id="KW-0812">Transmembrane</keyword>
<proteinExistence type="predicted"/>
<gene>
    <name evidence="2" type="ORF">A9C19_17430</name>
</gene>
<dbReference type="AlphaFoldDB" id="A0A1L3MVK4"/>
<dbReference type="EMBL" id="CP016020">
    <property type="protein sequence ID" value="APH06368.1"/>
    <property type="molecule type" value="Genomic_DNA"/>
</dbReference>
<feature type="transmembrane region" description="Helical" evidence="1">
    <location>
        <begin position="103"/>
        <end position="127"/>
    </location>
</feature>
<keyword evidence="1" id="KW-0472">Membrane</keyword>
<feature type="transmembrane region" description="Helical" evidence="1">
    <location>
        <begin position="147"/>
        <end position="168"/>
    </location>
</feature>
<feature type="transmembrane region" description="Helical" evidence="1">
    <location>
        <begin position="63"/>
        <end position="83"/>
    </location>
</feature>
<evidence type="ECO:0000313" key="3">
    <source>
        <dbReference type="Proteomes" id="UP000181936"/>
    </source>
</evidence>
<feature type="transmembrane region" description="Helical" evidence="1">
    <location>
        <begin position="180"/>
        <end position="205"/>
    </location>
</feature>
<dbReference type="RefSeq" id="WP_072581167.1">
    <property type="nucleotide sequence ID" value="NZ_CP016020.1"/>
</dbReference>
<evidence type="ECO:0000313" key="2">
    <source>
        <dbReference type="EMBL" id="APH06368.1"/>
    </source>
</evidence>
<sequence>MKLKTSFFKKQIIRQDVRQFGWISIVFFLLLCFIIPLELLQLSSSDFLTYNEYQDYFAINTELQIMILLSLPVAAGLLLFRYIHNEAAVDMVHSLPIRRESLYVSHLLSGLVMLLVPILLTSVITYFVTRSIPEFHDILTVSELMSWTGLIIVLTCMFFTFTVMVGMITGLSTAHAVLTYIFLFLPIGLTTMITYNLSFLLFGYASSLLNEKIYYLSPFTRFIRVWDNNIMYSAGEVMIYILLTVLFIIVGLFFYKGRQLERATEVITFTFLKPVFKYGVTFCSMLVGGTYYSATTSANFSWLIFGYILGALIGYTAAEMILQKTWRIFQLKMFTGYVIYMVIFGVIFISIENDYLQYESKLPRMDQIQNVYFGDTYFLHEETENKALYSDSKLYIQAVRELHEHILEEREYIQSVKSDSEIRISYQSIVYRLNNGQLFKREYRIPIELLEDKLQIVMESDEYKANLPEIRQIDETSDPIDIRLFPHAPGFSPVTISDKGEIQELQEAISKDVKSQTMDDLLYRSSTFGYIELSYEPEKTKLPGMEPVPTETIHIDWRKSFKHTEEWLKERGYYEKLTITEADLAQVELMKISPQEPNKEYLATEEYFQQATETLPITEKEEIENILAYFNRDYSSDHIYYVKLTLKNGQTWYGSLEEEKILESIKKKVD</sequence>
<feature type="transmembrane region" description="Helical" evidence="1">
    <location>
        <begin position="275"/>
        <end position="294"/>
    </location>
</feature>
<organism evidence="2 3">
    <name type="scientific">Bacillus weihaiensis</name>
    <dbReference type="NCBI Taxonomy" id="1547283"/>
    <lineage>
        <taxon>Bacteria</taxon>
        <taxon>Bacillati</taxon>
        <taxon>Bacillota</taxon>
        <taxon>Bacilli</taxon>
        <taxon>Bacillales</taxon>
        <taxon>Bacillaceae</taxon>
        <taxon>Bacillus</taxon>
    </lineage>
</organism>
<evidence type="ECO:0008006" key="4">
    <source>
        <dbReference type="Google" id="ProtNLM"/>
    </source>
</evidence>
<evidence type="ECO:0000256" key="1">
    <source>
        <dbReference type="SAM" id="Phobius"/>
    </source>
</evidence>
<dbReference type="OrthoDB" id="1706490at2"/>
<name>A0A1L3MVK4_9BACI</name>
<feature type="transmembrane region" description="Helical" evidence="1">
    <location>
        <begin position="237"/>
        <end position="255"/>
    </location>
</feature>
<dbReference type="InterPro" id="IPR053046">
    <property type="entry name" value="ABC-5_transporter"/>
</dbReference>
<keyword evidence="3" id="KW-1185">Reference proteome</keyword>
<accession>A0A1L3MVK4</accession>
<dbReference type="Proteomes" id="UP000181936">
    <property type="component" value="Chromosome"/>
</dbReference>
<dbReference type="KEGG" id="bwh:A9C19_17430"/>
<feature type="transmembrane region" description="Helical" evidence="1">
    <location>
        <begin position="300"/>
        <end position="322"/>
    </location>
</feature>
<dbReference type="PANTHER" id="PTHR39177">
    <property type="entry name" value="ABC TRANSPORTER PERMEASE YTRC-RELATED"/>
    <property type="match status" value="1"/>
</dbReference>